<keyword evidence="8 21" id="KW-0808">Transferase</keyword>
<dbReference type="InterPro" id="IPR009080">
    <property type="entry name" value="tRNAsynth_Ia_anticodon-bd"/>
</dbReference>
<feature type="modified residue" description="N6-(pyridoxal phosphate)lysine" evidence="18">
    <location>
        <position position="43"/>
    </location>
</feature>
<dbReference type="InterPro" id="IPR014729">
    <property type="entry name" value="Rossmann-like_a/b/a_fold"/>
</dbReference>
<accession>A0A7K3NKU0</accession>
<dbReference type="InterPro" id="IPR036052">
    <property type="entry name" value="TrpB-like_PALP_sf"/>
</dbReference>
<comment type="cofactor">
    <cofactor evidence="2">
        <name>Zn(2+)</name>
        <dbReference type="ChEBI" id="CHEBI:29105"/>
    </cofactor>
</comment>
<protein>
    <recommendedName>
        <fullName evidence="5">cysteine synthase</fullName>
        <ecNumber evidence="5">2.5.1.47</ecNumber>
    </recommendedName>
</protein>
<keyword evidence="14" id="KW-0030">Aminoacyl-tRNA synthetase</keyword>
<dbReference type="InterPro" id="IPR005856">
    <property type="entry name" value="Cys_synth"/>
</dbReference>
<dbReference type="PROSITE" id="PS00901">
    <property type="entry name" value="CYS_SYNTHASE"/>
    <property type="match status" value="1"/>
</dbReference>
<evidence type="ECO:0000256" key="1">
    <source>
        <dbReference type="ARBA" id="ARBA00001933"/>
    </source>
</evidence>
<comment type="pathway">
    <text evidence="3">Amino-acid biosynthesis; L-cysteine biosynthesis; L-cysteine from L-serine: step 2/2.</text>
</comment>
<keyword evidence="11" id="KW-0862">Zinc</keyword>
<dbReference type="SUPFAM" id="SSF52374">
    <property type="entry name" value="Nucleotidylyl transferase"/>
    <property type="match status" value="1"/>
</dbReference>
<organism evidence="21 22">
    <name type="scientific">Desulfolutivibrio sulfodismutans</name>
    <dbReference type="NCBI Taxonomy" id="63561"/>
    <lineage>
        <taxon>Bacteria</taxon>
        <taxon>Pseudomonadati</taxon>
        <taxon>Thermodesulfobacteriota</taxon>
        <taxon>Desulfovibrionia</taxon>
        <taxon>Desulfovibrionales</taxon>
        <taxon>Desulfovibrionaceae</taxon>
        <taxon>Desulfolutivibrio</taxon>
    </lineage>
</organism>
<comment type="catalytic activity">
    <reaction evidence="16">
        <text>O-acetyl-L-serine + hydrogen sulfide = L-cysteine + acetate</text>
        <dbReference type="Rhea" id="RHEA:14829"/>
        <dbReference type="ChEBI" id="CHEBI:29919"/>
        <dbReference type="ChEBI" id="CHEBI:30089"/>
        <dbReference type="ChEBI" id="CHEBI:35235"/>
        <dbReference type="ChEBI" id="CHEBI:58340"/>
        <dbReference type="EC" id="2.5.1.47"/>
    </reaction>
</comment>
<evidence type="ECO:0000256" key="8">
    <source>
        <dbReference type="ARBA" id="ARBA00022679"/>
    </source>
</evidence>
<dbReference type="Gene3D" id="3.40.50.1100">
    <property type="match status" value="2"/>
</dbReference>
<evidence type="ECO:0000256" key="7">
    <source>
        <dbReference type="ARBA" id="ARBA00022605"/>
    </source>
</evidence>
<dbReference type="RefSeq" id="WP_163301864.1">
    <property type="nucleotide sequence ID" value="NZ_JAAGRQ010000028.1"/>
</dbReference>
<proteinExistence type="inferred from homology"/>
<keyword evidence="13 17" id="KW-0663">Pyridoxal phosphate</keyword>
<comment type="cofactor">
    <cofactor evidence="1 17">
        <name>pyridoxal 5'-phosphate</name>
        <dbReference type="ChEBI" id="CHEBI:597326"/>
    </cofactor>
</comment>
<evidence type="ECO:0000256" key="4">
    <source>
        <dbReference type="ARBA" id="ARBA00007103"/>
    </source>
</evidence>
<dbReference type="GO" id="GO:0004124">
    <property type="term" value="F:cysteine synthase activity"/>
    <property type="evidence" value="ECO:0007669"/>
    <property type="project" value="UniProtKB-EC"/>
</dbReference>
<dbReference type="CDD" id="cd01561">
    <property type="entry name" value="CBS_like"/>
    <property type="match status" value="1"/>
</dbReference>
<keyword evidence="12" id="KW-0067">ATP-binding</keyword>
<reference evidence="21 22" key="1">
    <citation type="submission" date="2020-02" db="EMBL/GenBank/DDBJ databases">
        <title>Comparative genomics of sulfur disproportionating microorganisms.</title>
        <authorList>
            <person name="Ward L.M."/>
            <person name="Bertran E."/>
            <person name="Johnston D.T."/>
        </authorList>
    </citation>
    <scope>NUCLEOTIDE SEQUENCE [LARGE SCALE GENOMIC DNA]</scope>
    <source>
        <strain evidence="21 22">DSM 3696</strain>
    </source>
</reference>
<dbReference type="InterPro" id="IPR001926">
    <property type="entry name" value="TrpB-like_PALP"/>
</dbReference>
<feature type="binding site" evidence="17">
    <location>
        <begin position="178"/>
        <end position="182"/>
    </location>
    <ligand>
        <name>pyridoxal 5'-phosphate</name>
        <dbReference type="ChEBI" id="CHEBI:597326"/>
    </ligand>
</feature>
<dbReference type="Pfam" id="PF01406">
    <property type="entry name" value="tRNA-synt_1e"/>
    <property type="match status" value="1"/>
</dbReference>
<evidence type="ECO:0000256" key="6">
    <source>
        <dbReference type="ARBA" id="ARBA00022598"/>
    </source>
</evidence>
<evidence type="ECO:0000256" key="15">
    <source>
        <dbReference type="ARBA" id="ARBA00023192"/>
    </source>
</evidence>
<keyword evidence="6" id="KW-0436">Ligase</keyword>
<keyword evidence="10" id="KW-0547">Nucleotide-binding</keyword>
<dbReference type="PANTHER" id="PTHR10314">
    <property type="entry name" value="CYSTATHIONINE BETA-SYNTHASE"/>
    <property type="match status" value="1"/>
</dbReference>
<evidence type="ECO:0000313" key="21">
    <source>
        <dbReference type="EMBL" id="NDY56816.1"/>
    </source>
</evidence>
<dbReference type="AlphaFoldDB" id="A0A7K3NKU0"/>
<dbReference type="InterPro" id="IPR050214">
    <property type="entry name" value="Cys_Synth/Cystath_Beta-Synth"/>
</dbReference>
<keyword evidence="7" id="KW-0028">Amino-acid biosynthesis</keyword>
<dbReference type="GO" id="GO:0046872">
    <property type="term" value="F:metal ion binding"/>
    <property type="evidence" value="ECO:0007669"/>
    <property type="project" value="UniProtKB-KW"/>
</dbReference>
<evidence type="ECO:0000256" key="17">
    <source>
        <dbReference type="PIRSR" id="PIRSR605856-50"/>
    </source>
</evidence>
<evidence type="ECO:0000256" key="16">
    <source>
        <dbReference type="ARBA" id="ARBA00047931"/>
    </source>
</evidence>
<feature type="domain" description="Tryptophan synthase beta chain-like PALP" evidence="19">
    <location>
        <begin position="7"/>
        <end position="285"/>
    </location>
</feature>
<dbReference type="Pfam" id="PF00291">
    <property type="entry name" value="PALP"/>
    <property type="match status" value="1"/>
</dbReference>
<evidence type="ECO:0000259" key="20">
    <source>
        <dbReference type="Pfam" id="PF01406"/>
    </source>
</evidence>
<dbReference type="NCBIfam" id="TIGR01136">
    <property type="entry name" value="cysKM"/>
    <property type="match status" value="1"/>
</dbReference>
<evidence type="ECO:0000256" key="9">
    <source>
        <dbReference type="ARBA" id="ARBA00022723"/>
    </source>
</evidence>
<dbReference type="UniPathway" id="UPA00136">
    <property type="reaction ID" value="UER00200"/>
</dbReference>
<evidence type="ECO:0000256" key="18">
    <source>
        <dbReference type="PIRSR" id="PIRSR605856-51"/>
    </source>
</evidence>
<evidence type="ECO:0000256" key="11">
    <source>
        <dbReference type="ARBA" id="ARBA00022833"/>
    </source>
</evidence>
<evidence type="ECO:0000256" key="5">
    <source>
        <dbReference type="ARBA" id="ARBA00012681"/>
    </source>
</evidence>
<evidence type="ECO:0000256" key="2">
    <source>
        <dbReference type="ARBA" id="ARBA00001947"/>
    </source>
</evidence>
<dbReference type="InterPro" id="IPR001216">
    <property type="entry name" value="P-phosphate_BS"/>
</dbReference>
<name>A0A7K3NKU0_9BACT</name>
<feature type="domain" description="tRNA synthetases class I catalytic" evidence="20">
    <location>
        <begin position="343"/>
        <end position="607"/>
    </location>
</feature>
<dbReference type="GO" id="GO:0006535">
    <property type="term" value="P:cysteine biosynthetic process from serine"/>
    <property type="evidence" value="ECO:0007669"/>
    <property type="project" value="InterPro"/>
</dbReference>
<dbReference type="Gene3D" id="3.40.50.620">
    <property type="entry name" value="HUPs"/>
    <property type="match status" value="1"/>
</dbReference>
<dbReference type="Gene3D" id="1.20.120.1910">
    <property type="entry name" value="Cysteine-tRNA ligase, C-terminal anti-codon recognition domain"/>
    <property type="match status" value="1"/>
</dbReference>
<gene>
    <name evidence="21" type="ORF">G3N56_08675</name>
</gene>
<keyword evidence="15" id="KW-0198">Cysteine biosynthesis</keyword>
<evidence type="ECO:0000259" key="19">
    <source>
        <dbReference type="Pfam" id="PF00291"/>
    </source>
</evidence>
<comment type="similarity">
    <text evidence="4">Belongs to the cysteine synthase/cystathionine beta-synthase family.</text>
</comment>
<keyword evidence="22" id="KW-1185">Reference proteome</keyword>
<dbReference type="SUPFAM" id="SSF53686">
    <property type="entry name" value="Tryptophan synthase beta subunit-like PLP-dependent enzymes"/>
    <property type="match status" value="1"/>
</dbReference>
<evidence type="ECO:0000313" key="22">
    <source>
        <dbReference type="Proteomes" id="UP000469724"/>
    </source>
</evidence>
<evidence type="ECO:0000256" key="14">
    <source>
        <dbReference type="ARBA" id="ARBA00023146"/>
    </source>
</evidence>
<feature type="binding site" evidence="17">
    <location>
        <position position="73"/>
    </location>
    <ligand>
        <name>pyridoxal 5'-phosphate</name>
        <dbReference type="ChEBI" id="CHEBI:597326"/>
    </ligand>
</feature>
<evidence type="ECO:0000256" key="12">
    <source>
        <dbReference type="ARBA" id="ARBA00022840"/>
    </source>
</evidence>
<dbReference type="InterPro" id="IPR032678">
    <property type="entry name" value="tRNA-synt_1_cat_dom"/>
</dbReference>
<keyword evidence="9" id="KW-0479">Metal-binding</keyword>
<feature type="binding site" evidence="17">
    <location>
        <position position="259"/>
    </location>
    <ligand>
        <name>pyridoxal 5'-phosphate</name>
        <dbReference type="ChEBI" id="CHEBI:597326"/>
    </ligand>
</feature>
<comment type="caution">
    <text evidence="21">The sequence shown here is derived from an EMBL/GenBank/DDBJ whole genome shotgun (WGS) entry which is preliminary data.</text>
</comment>
<dbReference type="EC" id="2.5.1.47" evidence="5"/>
<evidence type="ECO:0000256" key="10">
    <source>
        <dbReference type="ARBA" id="ARBA00022741"/>
    </source>
</evidence>
<evidence type="ECO:0000256" key="3">
    <source>
        <dbReference type="ARBA" id="ARBA00004962"/>
    </source>
</evidence>
<evidence type="ECO:0000256" key="13">
    <source>
        <dbReference type="ARBA" id="ARBA00022898"/>
    </source>
</evidence>
<dbReference type="Proteomes" id="UP000469724">
    <property type="component" value="Unassembled WGS sequence"/>
</dbReference>
<sequence length="780" mass="82873">MIHDDILTLIGNTPLVAIRRLSPNPAVPVVVKFEAKNPGGSIKDRVAMAMIGAAEASGELTRDKTVIEATSGNTGIGLAMVCAVKGYRLRLLMPASASEERKRIMRAYGAEIVLTPGHMGTDGAIEEAYRLAREHPDKYVLMDQFNNPASIDAHYRGTGLEIWEQTEGKLTHLVVTLGTSGTAMGCAKILKEKNPAVRVVAVEPSPGHRIQGLKNMQESYPPGIYDKHAMDEIIHVADEEAFEMARRLAREEGILAGMSGGAAMAGALRVAAGLTSGLVATILPDGGERYLSTTLFATPEKKGVALCGVSGAKTAYLDPAAGPHGLFAMGPPLTVPGDLDGWRRIVFLDVLARYLKRGGARVTAVAGVADLEDKALLAAAETGVTRAEYAARAMDALSRTAARLGVEVAFVAASSAKDRAVDLADRLMRRGLAYEKLRSVYFDVARDKGYGELLHADQSKLALGKTVDLAAYLKENPQDFTLLKRVSLKDLKRGDLLVTPWGNVRPSWFLQMAVAALAGVSAISVVVAGEDQCFPHLENLRSIWSRAAGVSPEAWLVTGQVKGGEPARRDGEPSIPGVEGLVAAGMAFRDVRLWLLSAAYRKSLSLAPDTLAMWGKNRARVQETAVMLSEIASGGAGGGADGKKDTPAALAARGLFPALAKALEDDLGLYRFWPELFAFCRAINTQAASRSLSAADASLCLAALGDVDGVLGLLDENALPVPRTRWPEAVAALVASRETARRDKDFLLADRLREDIAAAGFRLDDTPSGTRLFPASGLGS</sequence>
<dbReference type="GO" id="GO:0006418">
    <property type="term" value="P:tRNA aminoacylation for protein translation"/>
    <property type="evidence" value="ECO:0007669"/>
    <property type="project" value="InterPro"/>
</dbReference>
<dbReference type="EMBL" id="JAAGRQ010000028">
    <property type="protein sequence ID" value="NDY56816.1"/>
    <property type="molecule type" value="Genomic_DNA"/>
</dbReference>
<dbReference type="GO" id="GO:0005524">
    <property type="term" value="F:ATP binding"/>
    <property type="evidence" value="ECO:0007669"/>
    <property type="project" value="UniProtKB-KW"/>
</dbReference>
<dbReference type="GO" id="GO:0004812">
    <property type="term" value="F:aminoacyl-tRNA ligase activity"/>
    <property type="evidence" value="ECO:0007669"/>
    <property type="project" value="UniProtKB-KW"/>
</dbReference>
<dbReference type="SUPFAM" id="SSF47323">
    <property type="entry name" value="Anticodon-binding domain of a subclass of class I aminoacyl-tRNA synthetases"/>
    <property type="match status" value="1"/>
</dbReference>
<dbReference type="FunFam" id="3.40.50.1100:FF:000003">
    <property type="entry name" value="Cystathionine beta-synthase"/>
    <property type="match status" value="1"/>
</dbReference>